<dbReference type="Pfam" id="PF04321">
    <property type="entry name" value="RmlD_sub_bind"/>
    <property type="match status" value="1"/>
</dbReference>
<name>A0A3B1CHB5_9ZZZZ</name>
<keyword evidence="2" id="KW-0560">Oxidoreductase</keyword>
<dbReference type="NCBIfam" id="TIGR01214">
    <property type="entry name" value="rmlD"/>
    <property type="match status" value="1"/>
</dbReference>
<feature type="non-terminal residue" evidence="2">
    <location>
        <position position="277"/>
    </location>
</feature>
<dbReference type="Gene3D" id="3.40.50.720">
    <property type="entry name" value="NAD(P)-binding Rossmann-like Domain"/>
    <property type="match status" value="1"/>
</dbReference>
<dbReference type="InterPro" id="IPR005913">
    <property type="entry name" value="dTDP_dehydrorham_reduct"/>
</dbReference>
<dbReference type="EC" id="1.1.1.133" evidence="2"/>
<dbReference type="InterPro" id="IPR036291">
    <property type="entry name" value="NAD(P)-bd_dom_sf"/>
</dbReference>
<sequence>MIVIITGADGMLGQALHEKISVAPSVDKILVYDIHDFDITNRDQIASAISSTGADVLINCAAYTDVERAEKEVELAMRVNCDGAGNLARACESAGMRMIHISTDYVFDGKKGEPYIESDPTSPVGSYGNSKREGELAVMKNCNNALIARTSWLYGPGGKNFASTIVKLAQKRDVIKVVNDQFGTPTFTQDMAGALIELIDTDAKGIVHVVNSGYCTWFDFACEIVKLTGIKGIAVEPCATNEFETLVQRPKNSRLDTSLLEKVLGRKLRRWDEGLKD</sequence>
<reference evidence="2" key="1">
    <citation type="submission" date="2018-06" db="EMBL/GenBank/DDBJ databases">
        <authorList>
            <person name="Zhirakovskaya E."/>
        </authorList>
    </citation>
    <scope>NUCLEOTIDE SEQUENCE</scope>
</reference>
<organism evidence="2">
    <name type="scientific">hydrothermal vent metagenome</name>
    <dbReference type="NCBI Taxonomy" id="652676"/>
    <lineage>
        <taxon>unclassified sequences</taxon>
        <taxon>metagenomes</taxon>
        <taxon>ecological metagenomes</taxon>
    </lineage>
</organism>
<dbReference type="GO" id="GO:0008831">
    <property type="term" value="F:dTDP-4-dehydrorhamnose reductase activity"/>
    <property type="evidence" value="ECO:0007669"/>
    <property type="project" value="UniProtKB-EC"/>
</dbReference>
<dbReference type="PANTHER" id="PTHR10491:SF4">
    <property type="entry name" value="METHIONINE ADENOSYLTRANSFERASE 2 SUBUNIT BETA"/>
    <property type="match status" value="1"/>
</dbReference>
<evidence type="ECO:0000259" key="1">
    <source>
        <dbReference type="Pfam" id="PF04321"/>
    </source>
</evidence>
<dbReference type="Gene3D" id="3.90.25.10">
    <property type="entry name" value="UDP-galactose 4-epimerase, domain 1"/>
    <property type="match status" value="1"/>
</dbReference>
<feature type="domain" description="RmlD-like substrate binding" evidence="1">
    <location>
        <begin position="1"/>
        <end position="276"/>
    </location>
</feature>
<dbReference type="PANTHER" id="PTHR10491">
    <property type="entry name" value="DTDP-4-DEHYDRORHAMNOSE REDUCTASE"/>
    <property type="match status" value="1"/>
</dbReference>
<dbReference type="InterPro" id="IPR029903">
    <property type="entry name" value="RmlD-like-bd"/>
</dbReference>
<proteinExistence type="predicted"/>
<dbReference type="CDD" id="cd05254">
    <property type="entry name" value="dTDP_HR_like_SDR_e"/>
    <property type="match status" value="1"/>
</dbReference>
<dbReference type="AlphaFoldDB" id="A0A3B1CHB5"/>
<dbReference type="SUPFAM" id="SSF51735">
    <property type="entry name" value="NAD(P)-binding Rossmann-fold domains"/>
    <property type="match status" value="1"/>
</dbReference>
<dbReference type="EMBL" id="UOGE01000114">
    <property type="protein sequence ID" value="VAX25971.1"/>
    <property type="molecule type" value="Genomic_DNA"/>
</dbReference>
<gene>
    <name evidence="2" type="ORF">MNBD_NITROSPINAE02-1643</name>
</gene>
<evidence type="ECO:0000313" key="2">
    <source>
        <dbReference type="EMBL" id="VAX25971.1"/>
    </source>
</evidence>
<accession>A0A3B1CHB5</accession>
<protein>
    <submittedName>
        <fullName evidence="2">dTDP-4-dehydrorhamnose reductase</fullName>
        <ecNumber evidence="2">1.1.1.133</ecNumber>
    </submittedName>
</protein>